<organism evidence="3 5">
    <name type="scientific">turkey adenovirus 5</name>
    <dbReference type="NCBI Taxonomy" id="1408258"/>
    <lineage>
        <taxon>Viruses</taxon>
        <taxon>Varidnaviria</taxon>
        <taxon>Bamfordvirae</taxon>
        <taxon>Preplasmiviricota</taxon>
        <taxon>Polisuviricotina</taxon>
        <taxon>Pharingeaviricetes</taxon>
        <taxon>Rowavirales</taxon>
        <taxon>Adenoviridae</taxon>
        <taxon>Aviadenovirus</taxon>
        <taxon>Aviadenovirus gallopavoquintum</taxon>
        <taxon>Turkey aviadenovirus D</taxon>
    </lineage>
</organism>
<name>U5NED8_9ADEN</name>
<evidence type="ECO:0000313" key="3">
    <source>
        <dbReference type="EMBL" id="AGX93330.1"/>
    </source>
</evidence>
<dbReference type="EMBL" id="KF477313">
    <property type="protein sequence ID" value="AGX93330.1"/>
    <property type="molecule type" value="Genomic_DNA"/>
</dbReference>
<dbReference type="OrthoDB" id="10522at10239"/>
<dbReference type="Gene3D" id="3.40.50.300">
    <property type="entry name" value="P-loop containing nucleotide triphosphate hydrolases"/>
    <property type="match status" value="1"/>
</dbReference>
<sequence length="295" mass="33061">MACSRKRKPSESETSVPETPSPVLFPSPTCSSMEQLVEQLFVEGVAHDAQWKFPSKQFIAPYDQERVLEALQIRFGPGTSLINQLPPDDSDPLKSAFYNVAENWFYQIFNREGYDALVVASSLLRWLRGDINTIVLCGGRLSTAKTAFNAIASCFPMAVIDGKINNLSSVAEIAPHAALYCLPFVDQKPDSLMLHLMEGNATTIRINGKNVHVPQIPMLIHCADLSLASEFSTRKSCTLFLTEDHNQTPSCYHPRRELKDFVTRASSRFCHMSLHCKRDNKLCNPCIRLSLEHSQ</sequence>
<protein>
    <submittedName>
        <fullName evidence="3">ORF13</fullName>
    </submittedName>
</protein>
<dbReference type="InterPro" id="IPR001257">
    <property type="entry name" value="Parvovirus_NS1_helicase"/>
</dbReference>
<proteinExistence type="predicted"/>
<evidence type="ECO:0000313" key="4">
    <source>
        <dbReference type="EMBL" id="AGX93367.1"/>
    </source>
</evidence>
<dbReference type="InterPro" id="IPR027417">
    <property type="entry name" value="P-loop_NTPase"/>
</dbReference>
<dbReference type="Pfam" id="PF01057">
    <property type="entry name" value="Parvo_NS1"/>
    <property type="match status" value="1"/>
</dbReference>
<evidence type="ECO:0000259" key="2">
    <source>
        <dbReference type="Pfam" id="PF01057"/>
    </source>
</evidence>
<dbReference type="KEGG" id="vg:17401013"/>
<dbReference type="Proteomes" id="UP000120888">
    <property type="component" value="Segment"/>
</dbReference>
<dbReference type="GO" id="GO:0019079">
    <property type="term" value="P:viral genome replication"/>
    <property type="evidence" value="ECO:0007669"/>
    <property type="project" value="InterPro"/>
</dbReference>
<evidence type="ECO:0000313" key="6">
    <source>
        <dbReference type="Proteomes" id="UP000315075"/>
    </source>
</evidence>
<dbReference type="EMBL" id="KF477314">
    <property type="protein sequence ID" value="AGX93367.1"/>
    <property type="molecule type" value="Genomic_DNA"/>
</dbReference>
<accession>U5NED8</accession>
<dbReference type="RefSeq" id="YP_008719849.1">
    <property type="nucleotide sequence ID" value="NC_022613.1"/>
</dbReference>
<dbReference type="GeneID" id="17401013"/>
<evidence type="ECO:0000256" key="1">
    <source>
        <dbReference type="SAM" id="MobiDB-lite"/>
    </source>
</evidence>
<evidence type="ECO:0000313" key="5">
    <source>
        <dbReference type="Proteomes" id="UP000120888"/>
    </source>
</evidence>
<dbReference type="Proteomes" id="UP000315075">
    <property type="component" value="Segment"/>
</dbReference>
<feature type="region of interest" description="Disordered" evidence="1">
    <location>
        <begin position="1"/>
        <end position="23"/>
    </location>
</feature>
<reference evidence="5 6" key="1">
    <citation type="journal article" date="2014" name="J. Gen. Virol.">
        <title>Whole-genome sequences of two turkey adenovirus types reveal the existence of two unknown lineages that merit the establishment of novel species within the genus Aviadenovirus.</title>
        <authorList>
            <person name="Marek A."/>
            <person name="Ballmann M.Z."/>
            <person name="Kosiol C."/>
            <person name="Harrach B."/>
            <person name="Schlotterer C."/>
            <person name="Hess M."/>
        </authorList>
    </citation>
    <scope>NUCLEOTIDE SEQUENCE [LARGE SCALE GENOMIC DNA]</scope>
    <source>
        <strain evidence="3">1277BT</strain>
        <strain evidence="4">D1648</strain>
    </source>
</reference>
<keyword evidence="5" id="KW-1185">Reference proteome</keyword>
<feature type="domain" description="Parvovirus non-structural protein 1 helicase" evidence="2">
    <location>
        <begin position="32"/>
        <end position="157"/>
    </location>
</feature>